<dbReference type="Proteomes" id="UP000014204">
    <property type="component" value="Unassembled WGS sequence"/>
</dbReference>
<dbReference type="OrthoDB" id="5193947at2"/>
<dbReference type="NCBIfam" id="TIGR03026">
    <property type="entry name" value="NDP-sugDHase"/>
    <property type="match status" value="1"/>
</dbReference>
<dbReference type="SUPFAM" id="SSF52413">
    <property type="entry name" value="UDP-glucose/GDP-mannose dehydrogenase C-terminal domain"/>
    <property type="match status" value="1"/>
</dbReference>
<dbReference type="InterPro" id="IPR001732">
    <property type="entry name" value="UDP-Glc/GDP-Man_DH_N"/>
</dbReference>
<dbReference type="RefSeq" id="WP_016308400.1">
    <property type="nucleotide sequence ID" value="NZ_KE159646.1"/>
</dbReference>
<gene>
    <name evidence="5" type="ORF">C811_00151</name>
</gene>
<dbReference type="Gene3D" id="3.40.50.720">
    <property type="entry name" value="NAD(P)-binding Rossmann-like Domain"/>
    <property type="match status" value="2"/>
</dbReference>
<dbReference type="SUPFAM" id="SSF51735">
    <property type="entry name" value="NAD(P)-binding Rossmann-fold domains"/>
    <property type="match status" value="1"/>
</dbReference>
<dbReference type="InterPro" id="IPR014027">
    <property type="entry name" value="UDP-Glc/GDP-Man_DH_C"/>
</dbReference>
<proteinExistence type="inferred from homology"/>
<dbReference type="HOGENOM" id="CLU_023810_3_2_11"/>
<evidence type="ECO:0000256" key="2">
    <source>
        <dbReference type="ARBA" id="ARBA00023027"/>
    </source>
</evidence>
<evidence type="ECO:0000313" key="5">
    <source>
        <dbReference type="EMBL" id="EOS53847.1"/>
    </source>
</evidence>
<sequence>MKVCVVGLGYIGLPTALMMASHGVDVIGVDYSEKVVSELQSGQLTFEEDGLEETFQSALDAGIEFQKDYPKADLYVVAVPTPYDKDTKKIDAGYVVSAVNSVLDVCDPGAIVVIESTISPGTVDRYVRPAVEDRGFEIGRDVHLVHAPERIIPGNMINELVHNNRTIGADSDEIAEKVKKVYQSFCEGSIAITDIRTAEMTKVVENTFRDINIAYANELAKICRMAGMDVYEVIKIANCHPRVNILSPGPGVGGHCISVDPWFLVGDYPELAHIIRQARTINDSMPEFVLNRTYEIMKANGIEDVSRVGFYGLTYKENVDDVRESPTLQLLESMERHLCANANSVKVYDPYIADDVVSGQMHDLRDFFNSVDVVVVMVGHDEIKENEDLLKDKIVLDTRKCLSHTEAESL</sequence>
<dbReference type="PATRIC" id="fig|1235794.3.peg.155"/>
<dbReference type="InterPro" id="IPR036220">
    <property type="entry name" value="UDP-Glc/GDP-Man_DH_C_sf"/>
</dbReference>
<organism evidence="5 6">
    <name type="scientific">Adlercreutzia caecimuris B7</name>
    <dbReference type="NCBI Taxonomy" id="1235794"/>
    <lineage>
        <taxon>Bacteria</taxon>
        <taxon>Bacillati</taxon>
        <taxon>Actinomycetota</taxon>
        <taxon>Coriobacteriia</taxon>
        <taxon>Eggerthellales</taxon>
        <taxon>Eggerthellaceae</taxon>
        <taxon>Adlercreutzia</taxon>
    </lineage>
</organism>
<keyword evidence="6" id="KW-1185">Reference proteome</keyword>
<name>R9LDP4_9ACTN</name>
<dbReference type="EMBL" id="ASSY01000001">
    <property type="protein sequence ID" value="EOS53847.1"/>
    <property type="molecule type" value="Genomic_DNA"/>
</dbReference>
<dbReference type="InterPro" id="IPR014026">
    <property type="entry name" value="UDP-Glc/GDP-Man_DH_dimer"/>
</dbReference>
<dbReference type="STRING" id="1235794.C811_00151"/>
<dbReference type="GO" id="GO:0016616">
    <property type="term" value="F:oxidoreductase activity, acting on the CH-OH group of donors, NAD or NADP as acceptor"/>
    <property type="evidence" value="ECO:0007669"/>
    <property type="project" value="InterPro"/>
</dbReference>
<dbReference type="InterPro" id="IPR008927">
    <property type="entry name" value="6-PGluconate_DH-like_C_sf"/>
</dbReference>
<evidence type="ECO:0000259" key="4">
    <source>
        <dbReference type="SMART" id="SM00984"/>
    </source>
</evidence>
<dbReference type="AlphaFoldDB" id="R9LDP4"/>
<dbReference type="Pfam" id="PF03721">
    <property type="entry name" value="UDPG_MGDP_dh_N"/>
    <property type="match status" value="1"/>
</dbReference>
<dbReference type="GO" id="GO:0051287">
    <property type="term" value="F:NAD binding"/>
    <property type="evidence" value="ECO:0007669"/>
    <property type="project" value="InterPro"/>
</dbReference>
<dbReference type="SUPFAM" id="SSF48179">
    <property type="entry name" value="6-phosphogluconate dehydrogenase C-terminal domain-like"/>
    <property type="match status" value="1"/>
</dbReference>
<dbReference type="InterPro" id="IPR036291">
    <property type="entry name" value="NAD(P)-bd_dom_sf"/>
</dbReference>
<reference evidence="5 6" key="1">
    <citation type="submission" date="2013-04" db="EMBL/GenBank/DDBJ databases">
        <title>The Genome Sequence of Enterorhabdus caecimuris B7.</title>
        <authorList>
            <consortium name="The Broad Institute Genomics Platform"/>
            <consortium name="The Broad Institute Genome Sequencing Center for Infectious Disease"/>
            <person name="Earl A."/>
            <person name="Xavier R."/>
            <person name="Elson C."/>
            <person name="Duck W."/>
            <person name="Walker B."/>
            <person name="Young S."/>
            <person name="Zeng Q."/>
            <person name="Gargeya S."/>
            <person name="Fitzgerald M."/>
            <person name="Haas B."/>
            <person name="Abouelleil A."/>
            <person name="Allen A.W."/>
            <person name="Alvarado L."/>
            <person name="Arachchi H.M."/>
            <person name="Berlin A.M."/>
            <person name="Chapman S.B."/>
            <person name="Gainer-Dewar J."/>
            <person name="Goldberg J."/>
            <person name="Griggs A."/>
            <person name="Gujja S."/>
            <person name="Hansen M."/>
            <person name="Howarth C."/>
            <person name="Imamovic A."/>
            <person name="Ireland A."/>
            <person name="Larimer J."/>
            <person name="McCowan C."/>
            <person name="Murphy C."/>
            <person name="Pearson M."/>
            <person name="Poon T.W."/>
            <person name="Priest M."/>
            <person name="Roberts A."/>
            <person name="Saif S."/>
            <person name="Shea T."/>
            <person name="Sisk P."/>
            <person name="Sykes S."/>
            <person name="Wortman J."/>
            <person name="Nusbaum C."/>
            <person name="Birren B."/>
        </authorList>
    </citation>
    <scope>NUCLEOTIDE SEQUENCE [LARGE SCALE GENOMIC DNA]</scope>
    <source>
        <strain evidence="5 6">B7</strain>
    </source>
</reference>
<dbReference type="PANTHER" id="PTHR43491:SF1">
    <property type="entry name" value="UDP-N-ACETYL-D-MANNOSAMINE DEHYDROGENASE"/>
    <property type="match status" value="1"/>
</dbReference>
<dbReference type="PANTHER" id="PTHR43491">
    <property type="entry name" value="UDP-N-ACETYL-D-MANNOSAMINE DEHYDROGENASE"/>
    <property type="match status" value="1"/>
</dbReference>
<comment type="similarity">
    <text evidence="3">Belongs to the UDP-glucose/GDP-mannose dehydrogenase family.</text>
</comment>
<evidence type="ECO:0000256" key="3">
    <source>
        <dbReference type="PIRNR" id="PIRNR000124"/>
    </source>
</evidence>
<dbReference type="eggNOG" id="COG0677">
    <property type="taxonomic scope" value="Bacteria"/>
</dbReference>
<protein>
    <submittedName>
        <fullName evidence="5">Nucleotide sugar dehydrogenase</fullName>
    </submittedName>
</protein>
<comment type="caution">
    <text evidence="5">The sequence shown here is derived from an EMBL/GenBank/DDBJ whole genome shotgun (WGS) entry which is preliminary data.</text>
</comment>
<dbReference type="GO" id="GO:0000271">
    <property type="term" value="P:polysaccharide biosynthetic process"/>
    <property type="evidence" value="ECO:0007669"/>
    <property type="project" value="InterPro"/>
</dbReference>
<dbReference type="InterPro" id="IPR017476">
    <property type="entry name" value="UDP-Glc/GDP-Man"/>
</dbReference>
<evidence type="ECO:0000256" key="1">
    <source>
        <dbReference type="ARBA" id="ARBA00023002"/>
    </source>
</evidence>
<dbReference type="Pfam" id="PF00984">
    <property type="entry name" value="UDPG_MGDP_dh"/>
    <property type="match status" value="1"/>
</dbReference>
<dbReference type="GO" id="GO:0016628">
    <property type="term" value="F:oxidoreductase activity, acting on the CH-CH group of donors, NAD or NADP as acceptor"/>
    <property type="evidence" value="ECO:0007669"/>
    <property type="project" value="InterPro"/>
</dbReference>
<dbReference type="Pfam" id="PF03720">
    <property type="entry name" value="UDPG_MGDP_dh_C"/>
    <property type="match status" value="1"/>
</dbReference>
<dbReference type="GeneID" id="82189814"/>
<dbReference type="SMART" id="SM00984">
    <property type="entry name" value="UDPG_MGDP_dh_C"/>
    <property type="match status" value="1"/>
</dbReference>
<evidence type="ECO:0000313" key="6">
    <source>
        <dbReference type="Proteomes" id="UP000014204"/>
    </source>
</evidence>
<dbReference type="InterPro" id="IPR028359">
    <property type="entry name" value="UDP_ManNAc/GlcNAc_DH"/>
</dbReference>
<accession>R9LDP4</accession>
<dbReference type="Gene3D" id="1.20.5.100">
    <property type="entry name" value="Cytochrome c1, transmembrane anchor, C-terminal"/>
    <property type="match status" value="1"/>
</dbReference>
<keyword evidence="1" id="KW-0560">Oxidoreductase</keyword>
<keyword evidence="2" id="KW-0520">NAD</keyword>
<feature type="domain" description="UDP-glucose/GDP-mannose dehydrogenase C-terminal" evidence="4">
    <location>
        <begin position="309"/>
        <end position="404"/>
    </location>
</feature>
<dbReference type="PIRSF" id="PIRSF000124">
    <property type="entry name" value="UDPglc_GDPman_dh"/>
    <property type="match status" value="1"/>
</dbReference>
<dbReference type="PIRSF" id="PIRSF500136">
    <property type="entry name" value="UDP_ManNAc_DH"/>
    <property type="match status" value="1"/>
</dbReference>